<feature type="domain" description="BTB" evidence="4">
    <location>
        <begin position="376"/>
        <end position="443"/>
    </location>
</feature>
<reference evidence="5 6" key="1">
    <citation type="submission" date="2015-06" db="EMBL/GenBank/DDBJ databases">
        <title>Expansion of signal transduction pathways in fungi by whole-genome duplication.</title>
        <authorList>
            <consortium name="DOE Joint Genome Institute"/>
            <person name="Corrochano L.M."/>
            <person name="Kuo A."/>
            <person name="Marcet-Houben M."/>
            <person name="Polaino S."/>
            <person name="Salamov A."/>
            <person name="Villalobos J.M."/>
            <person name="Alvarez M.I."/>
            <person name="Avalos J."/>
            <person name="Benito E.P."/>
            <person name="Benoit I."/>
            <person name="Burger G."/>
            <person name="Camino L.P."/>
            <person name="Canovas D."/>
            <person name="Cerda-Olmedo E."/>
            <person name="Cheng J.-F."/>
            <person name="Dominguez A."/>
            <person name="Elias M."/>
            <person name="Eslava A.P."/>
            <person name="Glaser F."/>
            <person name="Grimwood J."/>
            <person name="Gutierrez G."/>
            <person name="Heitman J."/>
            <person name="Henrissat B."/>
            <person name="Iturriaga E.A."/>
            <person name="Lang B.F."/>
            <person name="Lavin J.L."/>
            <person name="Lee S."/>
            <person name="Li W."/>
            <person name="Lindquist E."/>
            <person name="Lopez-Garcia S."/>
            <person name="Luque E.M."/>
            <person name="Marcos A.T."/>
            <person name="Martin J."/>
            <person name="Mccluskey K."/>
            <person name="Medina H.R."/>
            <person name="Miralles-Duran A."/>
            <person name="Miyazaki A."/>
            <person name="Munoz-Torres E."/>
            <person name="Oguiza J.A."/>
            <person name="Ohm R."/>
            <person name="Olmedo M."/>
            <person name="Orejas M."/>
            <person name="Ortiz-Castellanos L."/>
            <person name="Pisabarro A.G."/>
            <person name="Rodriguez-Romero J."/>
            <person name="Ruiz-Herrera J."/>
            <person name="Ruiz-Vazquez R."/>
            <person name="Sanz C."/>
            <person name="Schackwitz W."/>
            <person name="Schmutz J."/>
            <person name="Shahriari M."/>
            <person name="Shelest E."/>
            <person name="Silva-Franco F."/>
            <person name="Soanes D."/>
            <person name="Syed K."/>
            <person name="Tagua V.G."/>
            <person name="Talbot N.J."/>
            <person name="Thon M."/>
            <person name="De Vries R.P."/>
            <person name="Wiebenga A."/>
            <person name="Yadav J.S."/>
            <person name="Braun E.L."/>
            <person name="Baker S."/>
            <person name="Garre V."/>
            <person name="Horwitz B."/>
            <person name="Torres-Martinez S."/>
            <person name="Idnurm A."/>
            <person name="Herrera-Estrella A."/>
            <person name="Gabaldon T."/>
            <person name="Grigoriev I.V."/>
        </authorList>
    </citation>
    <scope>NUCLEOTIDE SEQUENCE [LARGE SCALE GENOMIC DNA]</scope>
    <source>
        <strain evidence="5 6">CBS 277.49</strain>
    </source>
</reference>
<evidence type="ECO:0000256" key="3">
    <source>
        <dbReference type="SAM" id="MobiDB-lite"/>
    </source>
</evidence>
<dbReference type="Proteomes" id="UP000077051">
    <property type="component" value="Unassembled WGS sequence"/>
</dbReference>
<dbReference type="EMBL" id="AMYB01000002">
    <property type="protein sequence ID" value="OAD05770.1"/>
    <property type="molecule type" value="Genomic_DNA"/>
</dbReference>
<dbReference type="InterPro" id="IPR011333">
    <property type="entry name" value="SKP1/BTB/POZ_sf"/>
</dbReference>
<protein>
    <recommendedName>
        <fullName evidence="4">BTB domain-containing protein</fullName>
    </recommendedName>
</protein>
<keyword evidence="1" id="KW-0880">Kelch repeat</keyword>
<dbReference type="STRING" id="747725.A0A162QUF9"/>
<evidence type="ECO:0000259" key="4">
    <source>
        <dbReference type="PROSITE" id="PS50097"/>
    </source>
</evidence>
<evidence type="ECO:0000313" key="5">
    <source>
        <dbReference type="EMBL" id="OAD05770.1"/>
    </source>
</evidence>
<dbReference type="GO" id="GO:0045454">
    <property type="term" value="P:cell redox homeostasis"/>
    <property type="evidence" value="ECO:0007669"/>
    <property type="project" value="TreeGrafter"/>
</dbReference>
<dbReference type="PROSITE" id="PS50097">
    <property type="entry name" value="BTB"/>
    <property type="match status" value="1"/>
</dbReference>
<gene>
    <name evidence="5" type="ORF">MUCCIDRAFT_159482</name>
</gene>
<organism evidence="5 6">
    <name type="scientific">Mucor lusitanicus CBS 277.49</name>
    <dbReference type="NCBI Taxonomy" id="747725"/>
    <lineage>
        <taxon>Eukaryota</taxon>
        <taxon>Fungi</taxon>
        <taxon>Fungi incertae sedis</taxon>
        <taxon>Mucoromycota</taxon>
        <taxon>Mucoromycotina</taxon>
        <taxon>Mucoromycetes</taxon>
        <taxon>Mucorales</taxon>
        <taxon>Mucorineae</taxon>
        <taxon>Mucoraceae</taxon>
        <taxon>Mucor</taxon>
    </lineage>
</organism>
<evidence type="ECO:0000256" key="2">
    <source>
        <dbReference type="ARBA" id="ARBA00022737"/>
    </source>
</evidence>
<comment type="caution">
    <text evidence="5">The sequence shown here is derived from an EMBL/GenBank/DDBJ whole genome shotgun (WGS) entry which is preliminary data.</text>
</comment>
<dbReference type="GO" id="GO:0005829">
    <property type="term" value="C:cytosol"/>
    <property type="evidence" value="ECO:0007669"/>
    <property type="project" value="TreeGrafter"/>
</dbReference>
<dbReference type="Pfam" id="PF24681">
    <property type="entry name" value="Kelch_KLHDC2_KLHL20_DRC7"/>
    <property type="match status" value="2"/>
</dbReference>
<evidence type="ECO:0000256" key="1">
    <source>
        <dbReference type="ARBA" id="ARBA00022441"/>
    </source>
</evidence>
<feature type="region of interest" description="Disordered" evidence="3">
    <location>
        <begin position="580"/>
        <end position="613"/>
    </location>
</feature>
<keyword evidence="6" id="KW-1185">Reference proteome</keyword>
<dbReference type="SUPFAM" id="SSF117281">
    <property type="entry name" value="Kelch motif"/>
    <property type="match status" value="1"/>
</dbReference>
<dbReference type="PANTHER" id="PTHR43503:SF2">
    <property type="entry name" value="NEGATIVE REGULATOR OF SPORULATION MDS3-RELATED"/>
    <property type="match status" value="1"/>
</dbReference>
<dbReference type="Gene3D" id="3.30.710.10">
    <property type="entry name" value="Potassium Channel Kv1.1, Chain A"/>
    <property type="match status" value="1"/>
</dbReference>
<dbReference type="Gene3D" id="2.120.10.80">
    <property type="entry name" value="Kelch-type beta propeller"/>
    <property type="match status" value="1"/>
</dbReference>
<dbReference type="Pfam" id="PF00651">
    <property type="entry name" value="BTB"/>
    <property type="match status" value="1"/>
</dbReference>
<dbReference type="SMART" id="SM00225">
    <property type="entry name" value="BTB"/>
    <property type="match status" value="1"/>
</dbReference>
<dbReference type="PANTHER" id="PTHR43503">
    <property type="entry name" value="MCG48959-RELATED"/>
    <property type="match status" value="1"/>
</dbReference>
<dbReference type="SUPFAM" id="SSF54695">
    <property type="entry name" value="POZ domain"/>
    <property type="match status" value="1"/>
</dbReference>
<proteinExistence type="predicted"/>
<evidence type="ECO:0000313" key="6">
    <source>
        <dbReference type="Proteomes" id="UP000077051"/>
    </source>
</evidence>
<dbReference type="VEuPathDB" id="FungiDB:MUCCIDRAFT_159482"/>
<dbReference type="GO" id="GO:0005739">
    <property type="term" value="C:mitochondrion"/>
    <property type="evidence" value="ECO:0007669"/>
    <property type="project" value="TreeGrafter"/>
</dbReference>
<keyword evidence="2" id="KW-0677">Repeat</keyword>
<name>A0A162QUF9_MUCCL</name>
<feature type="compositionally biased region" description="Low complexity" evidence="3">
    <location>
        <begin position="580"/>
        <end position="593"/>
    </location>
</feature>
<feature type="compositionally biased region" description="Basic residues" evidence="3">
    <location>
        <begin position="594"/>
        <end position="613"/>
    </location>
</feature>
<dbReference type="AlphaFoldDB" id="A0A162QUF9"/>
<dbReference type="OrthoDB" id="432528at2759"/>
<dbReference type="InterPro" id="IPR015915">
    <property type="entry name" value="Kelch-typ_b-propeller"/>
</dbReference>
<sequence>MTMLMKPGQPIKTIGQNLAGLWRPSFVKVEQRLYVFGGGGNVTDDLHYLDLKSMRWETIQNTSGIPPCKRYGHTATKWRDSIIVFGGCNEYQEYCGDVHIFNLKTSTWHQPSITGSVSSRYLHSATVFEDKLIVYGGFAKSSDCTYVLDELCVLDLGTMVWTRYHDMPPRYNHSATLVGNKMYIYAGKDEQGNTVSDLFMVNLQKLPYTPHLVLSGNQQQTQTQQTQQTQQGCSNRMVLLKSQHFCDTACGKLIVFGRYLNSNKQQNSPESTYSLWMLDLDTLEWEKQECDGHFEVGGWNYFTIINETSGAQTEAQSQITINNLLFLGNTDPYRPQGYDHFRDALMIHGESLGLYDIAEPRFTSEFVQLLNSPELSDFSIIAANGEEIYVHQVILLTRWPHFKNIHKSGMSEAIERKMTIPEPVQVIMAFLKFLYSDRLDESEPWQVVCDLLVMANMYLLHRLKKLCCERLYRRHMAIESCGLIFEKAIMAEETGLKLLALGFMFQNYGYLLKSNMLMELPPSVRDEFLEAVPQEAVLEVGRSRYIQATAAAATAPVAQQSQNVIFTSNSAHHIYVSNAQSATTTTSSTSSTNYHHHHHHPRHHVQHHHHRHPQNANYVTTDVILSQRSTQTPNELIPITNTNSNTAAASTDMTVEV</sequence>
<dbReference type="InterPro" id="IPR000210">
    <property type="entry name" value="BTB/POZ_dom"/>
</dbReference>
<accession>A0A162QUF9</accession>